<dbReference type="InterPro" id="IPR041698">
    <property type="entry name" value="Methyltransf_25"/>
</dbReference>
<keyword evidence="6" id="KW-0175">Coiled coil</keyword>
<dbReference type="Gene3D" id="3.40.50.150">
    <property type="entry name" value="Vaccinia Virus protein VP39"/>
    <property type="match status" value="1"/>
</dbReference>
<dbReference type="SUPFAM" id="SSF53335">
    <property type="entry name" value="S-adenosyl-L-methionine-dependent methyltransferases"/>
    <property type="match status" value="1"/>
</dbReference>
<dbReference type="RefSeq" id="WP_128359572.1">
    <property type="nucleotide sequence ID" value="NZ_CP053840.1"/>
</dbReference>
<evidence type="ECO:0000259" key="7">
    <source>
        <dbReference type="Pfam" id="PF13649"/>
    </source>
</evidence>
<accession>A0AAE7E4K3</accession>
<reference evidence="8 9" key="1">
    <citation type="submission" date="2020-05" db="EMBL/GenBank/DDBJ databases">
        <title>Complete genome sequencing of Campylobacter and Arcobacter type strains.</title>
        <authorList>
            <person name="Miller W.G."/>
            <person name="Yee E."/>
        </authorList>
    </citation>
    <scope>NUCLEOTIDE SEQUENCE [LARGE SCALE GENOMIC DNA]</scope>
    <source>
        <strain evidence="8 9">LMG 26156</strain>
    </source>
</reference>
<dbReference type="GO" id="GO:0000234">
    <property type="term" value="F:phosphoethanolamine N-methyltransferase activity"/>
    <property type="evidence" value="ECO:0007669"/>
    <property type="project" value="UniProtKB-EC"/>
</dbReference>
<comment type="catalytic activity">
    <reaction evidence="5">
        <text>phosphoethanolamine + S-adenosyl-L-methionine = N-methylethanolamine phosphate + S-adenosyl-L-homocysteine + H(+)</text>
        <dbReference type="Rhea" id="RHEA:20365"/>
        <dbReference type="ChEBI" id="CHEBI:15378"/>
        <dbReference type="ChEBI" id="CHEBI:57781"/>
        <dbReference type="ChEBI" id="CHEBI:57856"/>
        <dbReference type="ChEBI" id="CHEBI:58190"/>
        <dbReference type="ChEBI" id="CHEBI:59789"/>
        <dbReference type="EC" id="2.1.1.103"/>
    </reaction>
    <physiologicalReaction direction="left-to-right" evidence="5">
        <dbReference type="Rhea" id="RHEA:20366"/>
    </physiologicalReaction>
</comment>
<evidence type="ECO:0000256" key="2">
    <source>
        <dbReference type="ARBA" id="ARBA00022603"/>
    </source>
</evidence>
<proteinExistence type="predicted"/>
<evidence type="ECO:0000313" key="9">
    <source>
        <dbReference type="Proteomes" id="UP000503482"/>
    </source>
</evidence>
<dbReference type="PANTHER" id="PTHR44307:SF2">
    <property type="entry name" value="PHOSPHOETHANOLAMINE METHYLTRANSFERASE ISOFORM X1"/>
    <property type="match status" value="1"/>
</dbReference>
<dbReference type="KEGG" id="avp:AVENP_2933"/>
<dbReference type="PANTHER" id="PTHR44307">
    <property type="entry name" value="PHOSPHOETHANOLAMINE METHYLTRANSFERASE"/>
    <property type="match status" value="1"/>
</dbReference>
<keyword evidence="3" id="KW-0808">Transferase</keyword>
<protein>
    <submittedName>
        <fullName evidence="8">Methyltransferase</fullName>
    </submittedName>
</protein>
<feature type="coiled-coil region" evidence="6">
    <location>
        <begin position="1"/>
        <end position="35"/>
    </location>
</feature>
<keyword evidence="9" id="KW-1185">Reference proteome</keyword>
<organism evidence="8 9">
    <name type="scientific">Arcobacter venerupis</name>
    <dbReference type="NCBI Taxonomy" id="1054033"/>
    <lineage>
        <taxon>Bacteria</taxon>
        <taxon>Pseudomonadati</taxon>
        <taxon>Campylobacterota</taxon>
        <taxon>Epsilonproteobacteria</taxon>
        <taxon>Campylobacterales</taxon>
        <taxon>Arcobacteraceae</taxon>
        <taxon>Arcobacter</taxon>
    </lineage>
</organism>
<evidence type="ECO:0000256" key="3">
    <source>
        <dbReference type="ARBA" id="ARBA00022679"/>
    </source>
</evidence>
<dbReference type="Proteomes" id="UP000503482">
    <property type="component" value="Chromosome"/>
</dbReference>
<comment type="pathway">
    <text evidence="4">Phospholipid metabolism.</text>
</comment>
<evidence type="ECO:0000256" key="4">
    <source>
        <dbReference type="ARBA" id="ARBA00025707"/>
    </source>
</evidence>
<dbReference type="CDD" id="cd02440">
    <property type="entry name" value="AdoMet_MTases"/>
    <property type="match status" value="1"/>
</dbReference>
<evidence type="ECO:0000256" key="6">
    <source>
        <dbReference type="SAM" id="Coils"/>
    </source>
</evidence>
<sequence>MDKLNLELIEAKKRLVAIEEEKKALDEEYKFLQDKIHLYFDSDEYDTDETQKYIIGDFWSKAYKNYKDGGYITNDEYISKVRFSYEVKELETIIKENIKNKSRALDIGCGNGRYTKEFAKLFDNTVGIDLSQERIIQNNQENQNPNINYIYENFMTMKKDALGKFDFVFVGDIFMYTPANDVENVYNNLLKLLNKDGFLVIRESTLIHGNNDWKSKGYVAYYRNVDFYKSGIFEKTFVNLYRNYGYSLYYLDKYFNIFKDARKNVENNPFLLKDIVPKFVDKSLKSSHFYLYLEKSLYKGKMDEK</sequence>
<evidence type="ECO:0000313" key="8">
    <source>
        <dbReference type="EMBL" id="QKF68408.1"/>
    </source>
</evidence>
<gene>
    <name evidence="8" type="ORF">AVENP_2933</name>
</gene>
<feature type="domain" description="Methyltransferase" evidence="7">
    <location>
        <begin position="105"/>
        <end position="197"/>
    </location>
</feature>
<keyword evidence="2 8" id="KW-0489">Methyltransferase</keyword>
<comment type="pathway">
    <text evidence="1">Lipid metabolism.</text>
</comment>
<dbReference type="GO" id="GO:0032259">
    <property type="term" value="P:methylation"/>
    <property type="evidence" value="ECO:0007669"/>
    <property type="project" value="UniProtKB-KW"/>
</dbReference>
<evidence type="ECO:0000256" key="1">
    <source>
        <dbReference type="ARBA" id="ARBA00005189"/>
    </source>
</evidence>
<name>A0AAE7E4K3_9BACT</name>
<dbReference type="AlphaFoldDB" id="A0AAE7E4K3"/>
<evidence type="ECO:0000256" key="5">
    <source>
        <dbReference type="ARBA" id="ARBA00047622"/>
    </source>
</evidence>
<dbReference type="Pfam" id="PF13649">
    <property type="entry name" value="Methyltransf_25"/>
    <property type="match status" value="1"/>
</dbReference>
<dbReference type="EMBL" id="CP053840">
    <property type="protein sequence ID" value="QKF68408.1"/>
    <property type="molecule type" value="Genomic_DNA"/>
</dbReference>
<dbReference type="InterPro" id="IPR029063">
    <property type="entry name" value="SAM-dependent_MTases_sf"/>
</dbReference>